<evidence type="ECO:0000256" key="1">
    <source>
        <dbReference type="ARBA" id="ARBA00007613"/>
    </source>
</evidence>
<evidence type="ECO:0000313" key="4">
    <source>
        <dbReference type="Proteomes" id="UP001187221"/>
    </source>
</evidence>
<comment type="subcellular location">
    <subcellularLocation>
        <location evidence="2">Cell membrane</location>
        <topology evidence="2">Lipid-anchor</topology>
    </subcellularLocation>
</comment>
<dbReference type="PROSITE" id="PS51257">
    <property type="entry name" value="PROKAR_LIPOPROTEIN"/>
    <property type="match status" value="1"/>
</dbReference>
<keyword evidence="2" id="KW-0449">Lipoprotein</keyword>
<dbReference type="SUPFAM" id="SSF56954">
    <property type="entry name" value="Outer membrane efflux proteins (OEP)"/>
    <property type="match status" value="1"/>
</dbReference>
<keyword evidence="2" id="KW-1134">Transmembrane beta strand</keyword>
<comment type="similarity">
    <text evidence="1 2">Belongs to the outer membrane factor (OMF) (TC 1.B.17) family.</text>
</comment>
<protein>
    <submittedName>
        <fullName evidence="3">Multidrug efflux RND transporter outer membrane channel subunit OprM</fullName>
    </submittedName>
</protein>
<reference evidence="3 4" key="1">
    <citation type="submission" date="2023-06" db="EMBL/GenBank/DDBJ databases">
        <title>Draft genome sequence of Novosphingobium sp. strain IK01.</title>
        <authorList>
            <person name="Hatamoto M."/>
            <person name="Ikarashi T."/>
            <person name="Yamaguchi T."/>
        </authorList>
    </citation>
    <scope>NUCLEOTIDE SEQUENCE [LARGE SCALE GENOMIC DNA]</scope>
    <source>
        <strain evidence="3 4">IK01</strain>
    </source>
</reference>
<dbReference type="RefSeq" id="WP_317975373.1">
    <property type="nucleotide sequence ID" value="NZ_BTFW01000001.1"/>
</dbReference>
<feature type="chain" id="PRO_5045000975" evidence="2">
    <location>
        <begin position="24"/>
        <end position="491"/>
    </location>
</feature>
<dbReference type="PANTHER" id="PTHR30203:SF32">
    <property type="entry name" value="CATION EFFLUX SYSTEM PROTEIN CUSC"/>
    <property type="match status" value="1"/>
</dbReference>
<gene>
    <name evidence="3" type="primary">oprM_2</name>
    <name evidence="3" type="ORF">NUTIK01_24950</name>
</gene>
<dbReference type="PANTHER" id="PTHR30203">
    <property type="entry name" value="OUTER MEMBRANE CATION EFFLUX PROTEIN"/>
    <property type="match status" value="1"/>
</dbReference>
<dbReference type="Gene3D" id="1.20.1600.10">
    <property type="entry name" value="Outer membrane efflux proteins (OEP)"/>
    <property type="match status" value="1"/>
</dbReference>
<dbReference type="NCBIfam" id="TIGR01845">
    <property type="entry name" value="outer_NodT"/>
    <property type="match status" value="1"/>
</dbReference>
<accession>A0ABQ6P8Y2</accession>
<proteinExistence type="inferred from homology"/>
<dbReference type="Pfam" id="PF02321">
    <property type="entry name" value="OEP"/>
    <property type="match status" value="2"/>
</dbReference>
<keyword evidence="4" id="KW-1185">Reference proteome</keyword>
<evidence type="ECO:0000256" key="2">
    <source>
        <dbReference type="RuleBase" id="RU362097"/>
    </source>
</evidence>
<dbReference type="InterPro" id="IPR010131">
    <property type="entry name" value="MdtP/NodT-like"/>
</dbReference>
<dbReference type="InterPro" id="IPR003423">
    <property type="entry name" value="OMP_efflux"/>
</dbReference>
<keyword evidence="2" id="KW-0564">Palmitate</keyword>
<feature type="signal peptide" evidence="2">
    <location>
        <begin position="1"/>
        <end position="23"/>
    </location>
</feature>
<keyword evidence="2" id="KW-0472">Membrane</keyword>
<keyword evidence="2" id="KW-0732">Signal</keyword>
<dbReference type="Proteomes" id="UP001187221">
    <property type="component" value="Unassembled WGS sequence"/>
</dbReference>
<dbReference type="EMBL" id="BTFW01000001">
    <property type="protein sequence ID" value="GMM61718.1"/>
    <property type="molecule type" value="Genomic_DNA"/>
</dbReference>
<sequence>MRKTCLSATLGLLLAGCSFTPHYVRPASPVSAQWPDRLKDVATPSPASAGEGATAPVAADIAWEDFYRSPQLRAVIAQGLANNRDLRKAALNVEAYRAQYRIAHADLMPTLNAGGSASLQRLPGDVSQTGQARVFEQYGATLGVTSYELDLFGRIRSLNSAALETFFATEQARRATQISLVANIGVAFLTLETDRQQLALSKATLENYRAALRLVERGLQAGTATELDRRQAATLVAQTEAEVQRGVRLVETDTNALRLLVGADLPDGFDAGFMDQDMAIGSGQGLPVLAPVPAGLPADLLQRRPDILEAEHQLKAANADIGAARAAFFPKVTLTGSGGTVSQSVTGLFGAGQGAWSFAPQISLPIFSGGRLKGNLHYAQANRDIAVTTYEKAIQTAFREVADGLAARATFGSQLDAQRREVRSSQSYLDLATKAWRGGVSQYIVVLDAQRTVFSAQKQYLTDRLAQQTSEISLYRALGGGWTAGTPSPSG</sequence>
<evidence type="ECO:0000313" key="3">
    <source>
        <dbReference type="EMBL" id="GMM61718.1"/>
    </source>
</evidence>
<dbReference type="Gene3D" id="2.20.200.10">
    <property type="entry name" value="Outer membrane efflux proteins (OEP)"/>
    <property type="match status" value="1"/>
</dbReference>
<name>A0ABQ6P8Y2_9SPHN</name>
<organism evidence="3 4">
    <name type="scientific">Novosphingobium pituita</name>
    <dbReference type="NCBI Taxonomy" id="3056842"/>
    <lineage>
        <taxon>Bacteria</taxon>
        <taxon>Pseudomonadati</taxon>
        <taxon>Pseudomonadota</taxon>
        <taxon>Alphaproteobacteria</taxon>
        <taxon>Sphingomonadales</taxon>
        <taxon>Sphingomonadaceae</taxon>
        <taxon>Novosphingobium</taxon>
    </lineage>
</organism>
<comment type="caution">
    <text evidence="3">The sequence shown here is derived from an EMBL/GenBank/DDBJ whole genome shotgun (WGS) entry which is preliminary data.</text>
</comment>
<keyword evidence="2" id="KW-0812">Transmembrane</keyword>